<reference evidence="1 2" key="1">
    <citation type="submission" date="2017-02" db="EMBL/GenBank/DDBJ databases">
        <title>Genome sequence of the nitrite-oxidizing bacterium Nitrobacter vulgaris strain Ab1.</title>
        <authorList>
            <person name="Mellbye B.L."/>
            <person name="Davis E.W."/>
            <person name="Spieck E."/>
            <person name="Chang J.H."/>
            <person name="Bottomley P.J."/>
            <person name="Sayavedra-Soto L.A."/>
        </authorList>
    </citation>
    <scope>NUCLEOTIDE SEQUENCE [LARGE SCALE GENOMIC DNA]</scope>
    <source>
        <strain evidence="1 2">Ab1</strain>
    </source>
</reference>
<keyword evidence="2" id="KW-1185">Reference proteome</keyword>
<evidence type="ECO:0000313" key="2">
    <source>
        <dbReference type="Proteomes" id="UP000189940"/>
    </source>
</evidence>
<dbReference type="EMBL" id="MWPQ01000055">
    <property type="protein sequence ID" value="OPH81665.1"/>
    <property type="molecule type" value="Genomic_DNA"/>
</dbReference>
<sequence length="98" mass="11240">MSSLFCSTKSFQSLRFFCVEDVVQTTVRLRRASRFQLCGPTRLDEIAFVISRLVCLVPKDIAALVNLCASPRGDQTTRSERTRVTIFFQFEWNLITTV</sequence>
<dbReference type="Proteomes" id="UP000189940">
    <property type="component" value="Unassembled WGS sequence"/>
</dbReference>
<comment type="caution">
    <text evidence="1">The sequence shown here is derived from an EMBL/GenBank/DDBJ whole genome shotgun (WGS) entry which is preliminary data.</text>
</comment>
<gene>
    <name evidence="1" type="ORF">B2M20_15930</name>
</gene>
<organism evidence="1 2">
    <name type="scientific">Nitrobacter vulgaris</name>
    <dbReference type="NCBI Taxonomy" id="29421"/>
    <lineage>
        <taxon>Bacteria</taxon>
        <taxon>Pseudomonadati</taxon>
        <taxon>Pseudomonadota</taxon>
        <taxon>Alphaproteobacteria</taxon>
        <taxon>Hyphomicrobiales</taxon>
        <taxon>Nitrobacteraceae</taxon>
        <taxon>Nitrobacter</taxon>
    </lineage>
</organism>
<name>A0A1V4HV08_NITVU</name>
<proteinExistence type="predicted"/>
<dbReference type="STRING" id="29421.B2M20_15930"/>
<dbReference type="AlphaFoldDB" id="A0A1V4HV08"/>
<accession>A0A1V4HV08</accession>
<protein>
    <submittedName>
        <fullName evidence="1">Uncharacterized protein</fullName>
    </submittedName>
</protein>
<evidence type="ECO:0000313" key="1">
    <source>
        <dbReference type="EMBL" id="OPH81665.1"/>
    </source>
</evidence>